<dbReference type="PANTHER" id="PTHR12629">
    <property type="entry name" value="DIPHOSPHOINOSITOL POLYPHOSPHATE PHOSPHOHYDROLASE"/>
    <property type="match status" value="1"/>
</dbReference>
<proteinExistence type="predicted"/>
<keyword evidence="2" id="KW-0479">Metal-binding</keyword>
<comment type="caution">
    <text evidence="6">The sequence shown here is derived from an EMBL/GenBank/DDBJ whole genome shotgun (WGS) entry which is preliminary data.</text>
</comment>
<evidence type="ECO:0000313" key="6">
    <source>
        <dbReference type="EMBL" id="MCE7026918.1"/>
    </source>
</evidence>
<accession>A0A9X1NXV3</accession>
<dbReference type="CDD" id="cd04666">
    <property type="entry name" value="NUDIX_DIPP2_like_Nudt4"/>
    <property type="match status" value="1"/>
</dbReference>
<evidence type="ECO:0000256" key="2">
    <source>
        <dbReference type="ARBA" id="ARBA00022723"/>
    </source>
</evidence>
<comment type="cofactor">
    <cofactor evidence="1">
        <name>Mg(2+)</name>
        <dbReference type="ChEBI" id="CHEBI:18420"/>
    </cofactor>
</comment>
<dbReference type="PANTHER" id="PTHR12629:SF0">
    <property type="entry name" value="DIPHOSPHOINOSITOL-POLYPHOSPHATE DIPHOSPHATASE"/>
    <property type="match status" value="1"/>
</dbReference>
<evidence type="ECO:0000256" key="3">
    <source>
        <dbReference type="ARBA" id="ARBA00022801"/>
    </source>
</evidence>
<dbReference type="EMBL" id="JAJUWU010000003">
    <property type="protein sequence ID" value="MCE7026918.1"/>
    <property type="molecule type" value="Genomic_DNA"/>
</dbReference>
<keyword evidence="4" id="KW-0460">Magnesium</keyword>
<name>A0A9X1NXV3_9HYPH</name>
<dbReference type="GO" id="GO:0005737">
    <property type="term" value="C:cytoplasm"/>
    <property type="evidence" value="ECO:0007669"/>
    <property type="project" value="TreeGrafter"/>
</dbReference>
<reference evidence="6" key="1">
    <citation type="submission" date="2022-01" db="EMBL/GenBank/DDBJ databases">
        <title>Jiella avicenniae sp. nov., a novel endophytic bacterium isolated from bark of Avicennia marina.</title>
        <authorList>
            <person name="Tuo L."/>
        </authorList>
    </citation>
    <scope>NUCLEOTIDE SEQUENCE</scope>
    <source>
        <strain evidence="6">CBK1P-4</strain>
    </source>
</reference>
<dbReference type="Gene3D" id="3.90.79.10">
    <property type="entry name" value="Nucleoside Triphosphate Pyrophosphohydrolase"/>
    <property type="match status" value="1"/>
</dbReference>
<dbReference type="PROSITE" id="PS51462">
    <property type="entry name" value="NUDIX"/>
    <property type="match status" value="1"/>
</dbReference>
<gene>
    <name evidence="6" type="ORF">LZD57_02850</name>
</gene>
<dbReference type="SUPFAM" id="SSF55811">
    <property type="entry name" value="Nudix"/>
    <property type="match status" value="1"/>
</dbReference>
<keyword evidence="7" id="KW-1185">Reference proteome</keyword>
<dbReference type="InterPro" id="IPR015797">
    <property type="entry name" value="NUDIX_hydrolase-like_dom_sf"/>
</dbReference>
<dbReference type="GO" id="GO:0046872">
    <property type="term" value="F:metal ion binding"/>
    <property type="evidence" value="ECO:0007669"/>
    <property type="project" value="UniProtKB-KW"/>
</dbReference>
<dbReference type="Pfam" id="PF00293">
    <property type="entry name" value="NUDIX"/>
    <property type="match status" value="1"/>
</dbReference>
<evidence type="ECO:0000256" key="4">
    <source>
        <dbReference type="ARBA" id="ARBA00022842"/>
    </source>
</evidence>
<evidence type="ECO:0000256" key="1">
    <source>
        <dbReference type="ARBA" id="ARBA00001946"/>
    </source>
</evidence>
<dbReference type="Proteomes" id="UP001139035">
    <property type="component" value="Unassembled WGS sequence"/>
</dbReference>
<organism evidence="6 7">
    <name type="scientific">Jiella avicenniae</name>
    <dbReference type="NCBI Taxonomy" id="2907202"/>
    <lineage>
        <taxon>Bacteria</taxon>
        <taxon>Pseudomonadati</taxon>
        <taxon>Pseudomonadota</taxon>
        <taxon>Alphaproteobacteria</taxon>
        <taxon>Hyphomicrobiales</taxon>
        <taxon>Aurantimonadaceae</taxon>
        <taxon>Jiella</taxon>
    </lineage>
</organism>
<dbReference type="AlphaFoldDB" id="A0A9X1NXV3"/>
<dbReference type="GO" id="GO:0016462">
    <property type="term" value="F:pyrophosphatase activity"/>
    <property type="evidence" value="ECO:0007669"/>
    <property type="project" value="InterPro"/>
</dbReference>
<dbReference type="InterPro" id="IPR000086">
    <property type="entry name" value="NUDIX_hydrolase_dom"/>
</dbReference>
<feature type="domain" description="Nudix hydrolase" evidence="5">
    <location>
        <begin position="3"/>
        <end position="132"/>
    </location>
</feature>
<evidence type="ECO:0000313" key="7">
    <source>
        <dbReference type="Proteomes" id="UP001139035"/>
    </source>
</evidence>
<protein>
    <submittedName>
        <fullName evidence="6">NUDIX hydrolase</fullName>
    </submittedName>
</protein>
<dbReference type="InterPro" id="IPR047198">
    <property type="entry name" value="DDP-like_NUDIX"/>
</dbReference>
<evidence type="ECO:0000259" key="5">
    <source>
        <dbReference type="PROSITE" id="PS51462"/>
    </source>
</evidence>
<keyword evidence="3 6" id="KW-0378">Hydrolase</keyword>
<sequence length="143" mass="16361">MKKRKQQVAALPYRIDPHGKLKLLLVTSRDTGRWVLPKGWPMKGRRPHEAARIEAFEEAGIDGKVSKKAVGKYDYHKDGEIPCRVQVYPLRVAALRDEWPEMGQRRREWHGPAEAADLVEERDLKALLRSFSAVFELSSQDGS</sequence>